<protein>
    <recommendedName>
        <fullName evidence="3">snRNA-activating protein complex subunit 3</fullName>
    </recommendedName>
    <alternativeName>
        <fullName evidence="10">Small nuclear RNA-activating complex polypeptide 3</fullName>
    </alternativeName>
</protein>
<evidence type="ECO:0000256" key="9">
    <source>
        <dbReference type="ARBA" id="ARBA00025958"/>
    </source>
</evidence>
<evidence type="ECO:0000256" key="3">
    <source>
        <dbReference type="ARBA" id="ARBA00013634"/>
    </source>
</evidence>
<evidence type="ECO:0000256" key="10">
    <source>
        <dbReference type="ARBA" id="ARBA00029606"/>
    </source>
</evidence>
<dbReference type="GO" id="GO:0005634">
    <property type="term" value="C:nucleus"/>
    <property type="evidence" value="ECO:0007669"/>
    <property type="project" value="UniProtKB-SubCell"/>
</dbReference>
<dbReference type="VEuPathDB" id="VectorBase:AARA21_003190"/>
<dbReference type="RefSeq" id="XP_040151537.1">
    <property type="nucleotide sequence ID" value="XM_040295603.1"/>
</dbReference>
<comment type="function">
    <text evidence="8">Part of the SNAPc complex required for the transcription of both RNA polymerase II and III small-nuclear RNA genes. Binds to the proximal sequence element (PSE), a non-TATA-box basal promoter element common to these 2 types of genes. Recruits TBP and BRF2 to the U6 snRNA TATA box.</text>
</comment>
<evidence type="ECO:0000256" key="1">
    <source>
        <dbReference type="ARBA" id="ARBA00004123"/>
    </source>
</evidence>
<dbReference type="Proteomes" id="UP000075840">
    <property type="component" value="Unassembled WGS sequence"/>
</dbReference>
<name>A0A182I8N4_ANOAR</name>
<dbReference type="GeneID" id="120893610"/>
<dbReference type="VEuPathDB" id="VectorBase:AARA009944"/>
<evidence type="ECO:0000256" key="6">
    <source>
        <dbReference type="ARBA" id="ARBA00023163"/>
    </source>
</evidence>
<comment type="similarity">
    <text evidence="2">Belongs to the SNAPC3/SRD2 family.</text>
</comment>
<dbReference type="GO" id="GO:0001046">
    <property type="term" value="F:core promoter sequence-specific DNA binding"/>
    <property type="evidence" value="ECO:0007669"/>
    <property type="project" value="TreeGrafter"/>
</dbReference>
<keyword evidence="4" id="KW-0805">Transcription regulation</keyword>
<evidence type="ECO:0000256" key="4">
    <source>
        <dbReference type="ARBA" id="ARBA00023015"/>
    </source>
</evidence>
<dbReference type="EMBL" id="APCN01003090">
    <property type="status" value="NOT_ANNOTATED_CDS"/>
    <property type="molecule type" value="Genomic_DNA"/>
</dbReference>
<keyword evidence="12" id="KW-1185">Reference proteome</keyword>
<dbReference type="PANTHER" id="PTHR13421">
    <property type="entry name" value="SNRNA-ACTIVATING PROTEIN COMPLEX SUBUNIT 3"/>
    <property type="match status" value="1"/>
</dbReference>
<evidence type="ECO:0000256" key="7">
    <source>
        <dbReference type="ARBA" id="ARBA00023242"/>
    </source>
</evidence>
<evidence type="ECO:0000313" key="12">
    <source>
        <dbReference type="Proteomes" id="UP000075840"/>
    </source>
</evidence>
<dbReference type="PANTHER" id="PTHR13421:SF16">
    <property type="entry name" value="SNRNA-ACTIVATING PROTEIN COMPLEX SUBUNIT 3"/>
    <property type="match status" value="1"/>
</dbReference>
<evidence type="ECO:0000256" key="2">
    <source>
        <dbReference type="ARBA" id="ARBA00010410"/>
    </source>
</evidence>
<dbReference type="GO" id="GO:0042796">
    <property type="term" value="P:snRNA transcription by RNA polymerase III"/>
    <property type="evidence" value="ECO:0007669"/>
    <property type="project" value="TreeGrafter"/>
</dbReference>
<keyword evidence="7" id="KW-0539">Nucleus</keyword>
<dbReference type="GO" id="GO:0042795">
    <property type="term" value="P:snRNA transcription by RNA polymerase II"/>
    <property type="evidence" value="ECO:0007669"/>
    <property type="project" value="TreeGrafter"/>
</dbReference>
<dbReference type="GO" id="GO:0001006">
    <property type="term" value="F:RNA polymerase III type 3 promoter sequence-specific DNA binding"/>
    <property type="evidence" value="ECO:0007669"/>
    <property type="project" value="TreeGrafter"/>
</dbReference>
<accession>A0A182I8N4</accession>
<dbReference type="Pfam" id="PF12251">
    <property type="entry name" value="SNAPC3"/>
    <property type="match status" value="1"/>
</dbReference>
<evidence type="ECO:0000256" key="5">
    <source>
        <dbReference type="ARBA" id="ARBA00023125"/>
    </source>
</evidence>
<reference evidence="11" key="1">
    <citation type="submission" date="2022-08" db="UniProtKB">
        <authorList>
            <consortium name="EnsemblMetazoa"/>
        </authorList>
    </citation>
    <scope>IDENTIFICATION</scope>
    <source>
        <strain evidence="11">Dongola</strain>
    </source>
</reference>
<evidence type="ECO:0000313" key="11">
    <source>
        <dbReference type="EnsemblMetazoa" id="AARA009944-PA"/>
    </source>
</evidence>
<comment type="subunit">
    <text evidence="9">Part of the SNAPc complex composed of 5 subunits: SNAPC1, SNAPC2, SNAPC3, SNAPC4 and SNAPC5. SNAPC3 interacts with SNAPC1.</text>
</comment>
<keyword evidence="5" id="KW-0238">DNA-binding</keyword>
<dbReference type="EnsemblMetazoa" id="AARA009944-RA">
    <property type="protein sequence ID" value="AARA009944-PA"/>
    <property type="gene ID" value="AARA009944"/>
</dbReference>
<dbReference type="GO" id="GO:0000978">
    <property type="term" value="F:RNA polymerase II cis-regulatory region sequence-specific DNA binding"/>
    <property type="evidence" value="ECO:0007669"/>
    <property type="project" value="TreeGrafter"/>
</dbReference>
<evidence type="ECO:0000256" key="8">
    <source>
        <dbReference type="ARBA" id="ARBA00025193"/>
    </source>
</evidence>
<dbReference type="InterPro" id="IPR022042">
    <property type="entry name" value="snRNA-activating_su3"/>
</dbReference>
<dbReference type="KEGG" id="aara:120893610"/>
<sequence>MENIYCPRTEKVISVWDALAEFQNELHPERLDRIVESDHDIMEAMGLDGNIAEFDKLLESVDVGQLSSSKDVPVRTFLPHKVCSRPKPAETPAKAARFNCVQRVTARKSVKDQRNIDVKLRYNRHKYMERKQDLETRKDLTPFREMVLVVRFYEPFKYKAGRRLGHPKFSQEYYVLSSQYLTELKDKIFCHCDAGPFYEISGDRTAEPTEKPPKSGFFFVHDTFYNDFRDDANHDYSGVIRKWADRQSLIGELKTARMEDTRFGDLKFRLGYPQMYQHQGNCEHLFVISDCRLLAATDILTRSRYPWLNSYGFSRDVPCNICGHCQAQYIVQNSTRHIFDPAYICENCLETYHYTEDGEKIGDFELHRYTLTMVRTDEDADSEEASTSQ</sequence>
<organism evidence="11 12">
    <name type="scientific">Anopheles arabiensis</name>
    <name type="common">Mosquito</name>
    <dbReference type="NCBI Taxonomy" id="7173"/>
    <lineage>
        <taxon>Eukaryota</taxon>
        <taxon>Metazoa</taxon>
        <taxon>Ecdysozoa</taxon>
        <taxon>Arthropoda</taxon>
        <taxon>Hexapoda</taxon>
        <taxon>Insecta</taxon>
        <taxon>Pterygota</taxon>
        <taxon>Neoptera</taxon>
        <taxon>Endopterygota</taxon>
        <taxon>Diptera</taxon>
        <taxon>Nematocera</taxon>
        <taxon>Culicoidea</taxon>
        <taxon>Culicidae</taxon>
        <taxon>Anophelinae</taxon>
        <taxon>Anopheles</taxon>
    </lineage>
</organism>
<dbReference type="CTD" id="35787"/>
<dbReference type="GO" id="GO:0019185">
    <property type="term" value="C:snRNA-activating protein complex"/>
    <property type="evidence" value="ECO:0007669"/>
    <property type="project" value="TreeGrafter"/>
</dbReference>
<proteinExistence type="inferred from homology"/>
<comment type="subcellular location">
    <subcellularLocation>
        <location evidence="1">Nucleus</location>
    </subcellularLocation>
</comment>
<dbReference type="AlphaFoldDB" id="A0A182I8N4"/>
<dbReference type="GO" id="GO:0003681">
    <property type="term" value="F:bent DNA binding"/>
    <property type="evidence" value="ECO:0007669"/>
    <property type="project" value="TreeGrafter"/>
</dbReference>
<keyword evidence="6" id="KW-0804">Transcription</keyword>